<dbReference type="RefSeq" id="WP_274337991.1">
    <property type="nucleotide sequence ID" value="NZ_CP118106.1"/>
</dbReference>
<dbReference type="PRINTS" id="PR00039">
    <property type="entry name" value="HTHLYSR"/>
</dbReference>
<dbReference type="SUPFAM" id="SSF46785">
    <property type="entry name" value="Winged helix' DNA-binding domain"/>
    <property type="match status" value="1"/>
</dbReference>
<dbReference type="InterPro" id="IPR036390">
    <property type="entry name" value="WH_DNA-bd_sf"/>
</dbReference>
<dbReference type="PANTHER" id="PTHR30419">
    <property type="entry name" value="HTH-TYPE TRANSCRIPTIONAL REGULATOR YBHD"/>
    <property type="match status" value="1"/>
</dbReference>
<evidence type="ECO:0000256" key="2">
    <source>
        <dbReference type="ARBA" id="ARBA00023015"/>
    </source>
</evidence>
<protein>
    <submittedName>
        <fullName evidence="6">LysR family transcriptional regulator</fullName>
    </submittedName>
</protein>
<comment type="similarity">
    <text evidence="1">Belongs to the LysR transcriptional regulatory family.</text>
</comment>
<keyword evidence="7" id="KW-1185">Reference proteome</keyword>
<proteinExistence type="inferred from homology"/>
<dbReference type="CDD" id="cd05466">
    <property type="entry name" value="PBP2_LTTR_substrate"/>
    <property type="match status" value="1"/>
</dbReference>
<dbReference type="PROSITE" id="PS50931">
    <property type="entry name" value="HTH_LYSR"/>
    <property type="match status" value="1"/>
</dbReference>
<dbReference type="Pfam" id="PF03466">
    <property type="entry name" value="LysR_substrate"/>
    <property type="match status" value="1"/>
</dbReference>
<feature type="domain" description="HTH lysR-type" evidence="5">
    <location>
        <begin position="1"/>
        <end position="58"/>
    </location>
</feature>
<dbReference type="InterPro" id="IPR050950">
    <property type="entry name" value="HTH-type_LysR_regulators"/>
</dbReference>
<evidence type="ECO:0000256" key="4">
    <source>
        <dbReference type="ARBA" id="ARBA00023163"/>
    </source>
</evidence>
<name>A0ABY7XE95_9BACL</name>
<sequence>MDLVKLKYFYTTAKLGNMSLAANELLISQPALSKAITNLESELEMDLFFRNGKRILLNENGEFLLKRAERIFSEVSNLERSIEERRGERGGSLSIVTTLPYTFTNIIDLFLTDYPNVKCEQVPLSKENLQQFIEYGKYDVCITTDRIEHSNVEWVPLFEEEVFLTVPNSFEETTKGTIDLMELGDFPFIGLSSRFSFRQFTDQACKSVGYTPIYQVEVEEATTILQLVKNGRGAAFTPQTSVDLYENKLKHLKIMNRKFTRTIGLLRHRYFYPTQISTAFVTHCHRYFHDMKNR</sequence>
<dbReference type="Gene3D" id="1.10.10.10">
    <property type="entry name" value="Winged helix-like DNA-binding domain superfamily/Winged helix DNA-binding domain"/>
    <property type="match status" value="1"/>
</dbReference>
<dbReference type="InterPro" id="IPR005119">
    <property type="entry name" value="LysR_subst-bd"/>
</dbReference>
<dbReference type="Proteomes" id="UP001221519">
    <property type="component" value="Chromosome"/>
</dbReference>
<dbReference type="SUPFAM" id="SSF53850">
    <property type="entry name" value="Periplasmic binding protein-like II"/>
    <property type="match status" value="1"/>
</dbReference>
<evidence type="ECO:0000313" key="6">
    <source>
        <dbReference type="EMBL" id="WDI02877.1"/>
    </source>
</evidence>
<evidence type="ECO:0000313" key="7">
    <source>
        <dbReference type="Proteomes" id="UP001221519"/>
    </source>
</evidence>
<dbReference type="Pfam" id="PF00126">
    <property type="entry name" value="HTH_1"/>
    <property type="match status" value="1"/>
</dbReference>
<gene>
    <name evidence="6" type="ORF">PUW25_02490</name>
</gene>
<keyword evidence="3" id="KW-0238">DNA-binding</keyword>
<organism evidence="6 7">
    <name type="scientific">Paenibacillus urinalis</name>
    <dbReference type="NCBI Taxonomy" id="521520"/>
    <lineage>
        <taxon>Bacteria</taxon>
        <taxon>Bacillati</taxon>
        <taxon>Bacillota</taxon>
        <taxon>Bacilli</taxon>
        <taxon>Bacillales</taxon>
        <taxon>Paenibacillaceae</taxon>
        <taxon>Paenibacillus</taxon>
    </lineage>
</organism>
<keyword evidence="4" id="KW-0804">Transcription</keyword>
<keyword evidence="2" id="KW-0805">Transcription regulation</keyword>
<evidence type="ECO:0000259" key="5">
    <source>
        <dbReference type="PROSITE" id="PS50931"/>
    </source>
</evidence>
<accession>A0ABY7XE95</accession>
<reference evidence="6 7" key="1">
    <citation type="submission" date="2023-02" db="EMBL/GenBank/DDBJ databases">
        <title>Pathogen: clinical or host-associated sample.</title>
        <authorList>
            <person name="Hergert J."/>
            <person name="Casey R."/>
            <person name="Wagner J."/>
            <person name="Young E.L."/>
            <person name="Oakeson K.F."/>
        </authorList>
    </citation>
    <scope>NUCLEOTIDE SEQUENCE [LARGE SCALE GENOMIC DNA]</scope>
    <source>
        <strain evidence="6 7">2022CK-00829</strain>
    </source>
</reference>
<dbReference type="EMBL" id="CP118108">
    <property type="protein sequence ID" value="WDI02877.1"/>
    <property type="molecule type" value="Genomic_DNA"/>
</dbReference>
<dbReference type="InterPro" id="IPR036388">
    <property type="entry name" value="WH-like_DNA-bd_sf"/>
</dbReference>
<dbReference type="Gene3D" id="3.40.190.290">
    <property type="match status" value="1"/>
</dbReference>
<evidence type="ECO:0000256" key="1">
    <source>
        <dbReference type="ARBA" id="ARBA00009437"/>
    </source>
</evidence>
<dbReference type="PANTHER" id="PTHR30419:SF28">
    <property type="entry name" value="HTH-TYPE TRANSCRIPTIONAL REGULATOR BSDA"/>
    <property type="match status" value="1"/>
</dbReference>
<dbReference type="InterPro" id="IPR000847">
    <property type="entry name" value="LysR_HTH_N"/>
</dbReference>
<evidence type="ECO:0000256" key="3">
    <source>
        <dbReference type="ARBA" id="ARBA00023125"/>
    </source>
</evidence>